<reference evidence="1 2" key="1">
    <citation type="journal article" date="2018" name="Front. Plant Sci.">
        <title>Red Clover (Trifolium pratense) and Zigzag Clover (T. medium) - A Picture of Genomic Similarities and Differences.</title>
        <authorList>
            <person name="Dluhosova J."/>
            <person name="Istvanek J."/>
            <person name="Nedelnik J."/>
            <person name="Repkova J."/>
        </authorList>
    </citation>
    <scope>NUCLEOTIDE SEQUENCE [LARGE SCALE GENOMIC DNA]</scope>
    <source>
        <strain evidence="2">cv. 10/8</strain>
        <tissue evidence="1">Leaf</tissue>
    </source>
</reference>
<feature type="non-terminal residue" evidence="1">
    <location>
        <position position="24"/>
    </location>
</feature>
<dbReference type="EMBL" id="LXQA011002662">
    <property type="protein sequence ID" value="MCI80758.1"/>
    <property type="molecule type" value="Genomic_DNA"/>
</dbReference>
<accession>A0A392UXN7</accession>
<protein>
    <submittedName>
        <fullName evidence="1">Uncharacterized protein</fullName>
    </submittedName>
</protein>
<organism evidence="1 2">
    <name type="scientific">Trifolium medium</name>
    <dbReference type="NCBI Taxonomy" id="97028"/>
    <lineage>
        <taxon>Eukaryota</taxon>
        <taxon>Viridiplantae</taxon>
        <taxon>Streptophyta</taxon>
        <taxon>Embryophyta</taxon>
        <taxon>Tracheophyta</taxon>
        <taxon>Spermatophyta</taxon>
        <taxon>Magnoliopsida</taxon>
        <taxon>eudicotyledons</taxon>
        <taxon>Gunneridae</taxon>
        <taxon>Pentapetalae</taxon>
        <taxon>rosids</taxon>
        <taxon>fabids</taxon>
        <taxon>Fabales</taxon>
        <taxon>Fabaceae</taxon>
        <taxon>Papilionoideae</taxon>
        <taxon>50 kb inversion clade</taxon>
        <taxon>NPAAA clade</taxon>
        <taxon>Hologalegina</taxon>
        <taxon>IRL clade</taxon>
        <taxon>Trifolieae</taxon>
        <taxon>Trifolium</taxon>
    </lineage>
</organism>
<evidence type="ECO:0000313" key="1">
    <source>
        <dbReference type="EMBL" id="MCI80758.1"/>
    </source>
</evidence>
<evidence type="ECO:0000313" key="2">
    <source>
        <dbReference type="Proteomes" id="UP000265520"/>
    </source>
</evidence>
<comment type="caution">
    <text evidence="1">The sequence shown here is derived from an EMBL/GenBank/DDBJ whole genome shotgun (WGS) entry which is preliminary data.</text>
</comment>
<dbReference type="AlphaFoldDB" id="A0A392UXN7"/>
<dbReference type="Proteomes" id="UP000265520">
    <property type="component" value="Unassembled WGS sequence"/>
</dbReference>
<sequence>MSLLSQYRNHRAIPICDAVENDHE</sequence>
<keyword evidence="2" id="KW-1185">Reference proteome</keyword>
<proteinExistence type="predicted"/>
<name>A0A392UXN7_9FABA</name>